<evidence type="ECO:0000256" key="5">
    <source>
        <dbReference type="ARBA" id="ARBA00022989"/>
    </source>
</evidence>
<dbReference type="GO" id="GO:0000041">
    <property type="term" value="P:transition metal ion transport"/>
    <property type="evidence" value="ECO:0007669"/>
    <property type="project" value="InterPro"/>
</dbReference>
<dbReference type="EMBL" id="CP001101">
    <property type="protein sequence ID" value="ACE04071.1"/>
    <property type="molecule type" value="Genomic_DNA"/>
</dbReference>
<feature type="transmembrane region" description="Helical" evidence="7">
    <location>
        <begin position="6"/>
        <end position="28"/>
    </location>
</feature>
<feature type="transmembrane region" description="Helical" evidence="7">
    <location>
        <begin position="63"/>
        <end position="87"/>
    </location>
</feature>
<dbReference type="OrthoDB" id="9809846at2"/>
<dbReference type="STRING" id="331678.Cphamn1_1133"/>
<organism evidence="8">
    <name type="scientific">Chlorobium phaeobacteroides (strain BS1)</name>
    <dbReference type="NCBI Taxonomy" id="331678"/>
    <lineage>
        <taxon>Bacteria</taxon>
        <taxon>Pseudomonadati</taxon>
        <taxon>Chlorobiota</taxon>
        <taxon>Chlorobiia</taxon>
        <taxon>Chlorobiales</taxon>
        <taxon>Chlorobiaceae</taxon>
        <taxon>Chlorobium/Pelodictyon group</taxon>
        <taxon>Chlorobium</taxon>
    </lineage>
</organism>
<dbReference type="NCBIfam" id="NF004905">
    <property type="entry name" value="PRK06265.1-5"/>
    <property type="match status" value="1"/>
</dbReference>
<accession>B3EQN8</accession>
<feature type="transmembrane region" description="Helical" evidence="7">
    <location>
        <begin position="130"/>
        <end position="153"/>
    </location>
</feature>
<name>B3EQN8_CHLPB</name>
<dbReference type="GO" id="GO:0005886">
    <property type="term" value="C:plasma membrane"/>
    <property type="evidence" value="ECO:0007669"/>
    <property type="project" value="UniProtKB-SubCell"/>
</dbReference>
<feature type="transmembrane region" description="Helical" evidence="7">
    <location>
        <begin position="40"/>
        <end position="57"/>
    </location>
</feature>
<keyword evidence="2" id="KW-0813">Transport</keyword>
<evidence type="ECO:0000256" key="3">
    <source>
        <dbReference type="ARBA" id="ARBA00022475"/>
    </source>
</evidence>
<keyword evidence="5 7" id="KW-1133">Transmembrane helix</keyword>
<dbReference type="eggNOG" id="COG0310">
    <property type="taxonomic scope" value="Bacteria"/>
</dbReference>
<keyword evidence="4 7" id="KW-0812">Transmembrane</keyword>
<dbReference type="NCBIfam" id="NF004909">
    <property type="entry name" value="PRK06265.2-5"/>
    <property type="match status" value="1"/>
</dbReference>
<dbReference type="AlphaFoldDB" id="B3EQN8"/>
<keyword evidence="6 7" id="KW-0472">Membrane</keyword>
<dbReference type="Gene3D" id="1.10.1760.20">
    <property type="match status" value="1"/>
</dbReference>
<feature type="transmembrane region" description="Helical" evidence="7">
    <location>
        <begin position="165"/>
        <end position="189"/>
    </location>
</feature>
<feature type="transmembrane region" description="Helical" evidence="7">
    <location>
        <begin position="94"/>
        <end position="118"/>
    </location>
</feature>
<evidence type="ECO:0000256" key="6">
    <source>
        <dbReference type="ARBA" id="ARBA00023136"/>
    </source>
</evidence>
<gene>
    <name evidence="8" type="ordered locus">Cphamn1_1133</name>
</gene>
<evidence type="ECO:0000256" key="7">
    <source>
        <dbReference type="SAM" id="Phobius"/>
    </source>
</evidence>
<evidence type="ECO:0000256" key="4">
    <source>
        <dbReference type="ARBA" id="ARBA00022692"/>
    </source>
</evidence>
<sequence>MHISEGILPLTTLGAGYAISALGVGVGLRKIRNDEMVRTAMLSSAFFVASLIHIPLGPTNIHLVLNGFVGLLAGWSCFIAIGIALLLQALLFQFGGITTLGINTLIMSLPAIICFLFFSPLLSSKKIPVVMTGFLCGFTSVFLSALLLSLSLATTGESFFPAARLVFAANTPLMLIDGLITALALQFIMKVKPEMLLS</sequence>
<evidence type="ECO:0000256" key="1">
    <source>
        <dbReference type="ARBA" id="ARBA00004651"/>
    </source>
</evidence>
<protein>
    <submittedName>
        <fullName evidence="8">Cobalamin (Vitamin B12) biosynthesis CbiM protein</fullName>
    </submittedName>
</protein>
<proteinExistence type="predicted"/>
<keyword evidence="3" id="KW-1003">Cell membrane</keyword>
<evidence type="ECO:0000256" key="2">
    <source>
        <dbReference type="ARBA" id="ARBA00022448"/>
    </source>
</evidence>
<evidence type="ECO:0000313" key="8">
    <source>
        <dbReference type="EMBL" id="ACE04071.1"/>
    </source>
</evidence>
<dbReference type="PANTHER" id="PTHR34229">
    <property type="entry name" value="METAL TRANSPORT PROTEIN HI_1621-RELATED"/>
    <property type="match status" value="1"/>
</dbReference>
<comment type="subcellular location">
    <subcellularLocation>
        <location evidence="1">Cell membrane</location>
        <topology evidence="1">Multi-pass membrane protein</topology>
    </subcellularLocation>
</comment>
<dbReference type="KEGG" id="cpb:Cphamn1_1133"/>
<dbReference type="HOGENOM" id="CLU_052508_1_0_10"/>
<dbReference type="Pfam" id="PF01891">
    <property type="entry name" value="CbiM"/>
    <property type="match status" value="1"/>
</dbReference>
<dbReference type="InterPro" id="IPR002751">
    <property type="entry name" value="CbiM/NikMN"/>
</dbReference>
<dbReference type="PANTHER" id="PTHR34229:SF1">
    <property type="entry name" value="METAL TRANSPORT PROTEIN HI_1621-RELATED"/>
    <property type="match status" value="1"/>
</dbReference>
<reference evidence="8" key="1">
    <citation type="submission" date="2008-06" db="EMBL/GenBank/DDBJ databases">
        <title>Complete sequence of Chlorobium phaeobacteroides BS1.</title>
        <authorList>
            <consortium name="US DOE Joint Genome Institute"/>
            <person name="Lucas S."/>
            <person name="Copeland A."/>
            <person name="Lapidus A."/>
            <person name="Glavina del Rio T."/>
            <person name="Dalin E."/>
            <person name="Tice H."/>
            <person name="Bruce D."/>
            <person name="Goodwin L."/>
            <person name="Pitluck S."/>
            <person name="Schmutz J."/>
            <person name="Larimer F."/>
            <person name="Land M."/>
            <person name="Hauser L."/>
            <person name="Kyrpides N."/>
            <person name="Ovchinnikova G."/>
            <person name="Li T."/>
            <person name="Liu Z."/>
            <person name="Zhao F."/>
            <person name="Overmann J."/>
            <person name="Bryant D.A."/>
            <person name="Richardson P."/>
        </authorList>
    </citation>
    <scope>NUCLEOTIDE SEQUENCE [LARGE SCALE GENOMIC DNA]</scope>
    <source>
        <strain evidence="8">BS1</strain>
    </source>
</reference>